<dbReference type="EMBL" id="JAQOUE010000001">
    <property type="protein sequence ID" value="MDT7042405.1"/>
    <property type="molecule type" value="Genomic_DNA"/>
</dbReference>
<comment type="caution">
    <text evidence="1">The sequence shown here is derived from an EMBL/GenBank/DDBJ whole genome shotgun (WGS) entry which is preliminary data.</text>
</comment>
<proteinExistence type="predicted"/>
<evidence type="ECO:0000313" key="2">
    <source>
        <dbReference type="Proteomes" id="UP001250932"/>
    </source>
</evidence>
<evidence type="ECO:0008006" key="3">
    <source>
        <dbReference type="Google" id="ProtNLM"/>
    </source>
</evidence>
<evidence type="ECO:0000313" key="1">
    <source>
        <dbReference type="EMBL" id="MDT7042405.1"/>
    </source>
</evidence>
<organism evidence="1 2">
    <name type="scientific">Candidatus Nitronereus thalassa</name>
    <dbReference type="NCBI Taxonomy" id="3020898"/>
    <lineage>
        <taxon>Bacteria</taxon>
        <taxon>Pseudomonadati</taxon>
        <taxon>Nitrospirota</taxon>
        <taxon>Nitrospiria</taxon>
        <taxon>Nitrospirales</taxon>
        <taxon>Nitrospiraceae</taxon>
        <taxon>Candidatus Nitronereus</taxon>
    </lineage>
</organism>
<dbReference type="Proteomes" id="UP001250932">
    <property type="component" value="Unassembled WGS sequence"/>
</dbReference>
<name>A0ABU3K7N6_9BACT</name>
<protein>
    <recommendedName>
        <fullName evidence="3">HNH endonuclease</fullName>
    </recommendedName>
</protein>
<sequence>MTEDLKHLKERCADCNRQGVPMNKEHIFPKWLILRTRTNQSGIRWGGKHDVPALACTFPLCEDCNTAFGKELEGPVSMLFEEIEQGRGITDFEAELLIRWMWKIEGLAWIANHPDVLYSEKYTLRERVLFPIDDIRGRLILGVALIKELHPESDDFPMGVDSTNEYSVVFVSGVFSRVATMTVLDEFETMIPSQFGRYRLAPVRQQLQGGKLFYPPTSFKDDVEAVGVTKIASDRISVSHDRMAISLQKAKEKEDNES</sequence>
<reference evidence="1 2" key="1">
    <citation type="journal article" date="2023" name="ISME J.">
        <title>Cultivation and genomic characterization of novel and ubiquitous marine nitrite-oxidizing bacteria from the Nitrospirales.</title>
        <authorList>
            <person name="Mueller A.J."/>
            <person name="Daebeler A."/>
            <person name="Herbold C.W."/>
            <person name="Kirkegaard R.H."/>
            <person name="Daims H."/>
        </authorList>
    </citation>
    <scope>NUCLEOTIDE SEQUENCE [LARGE SCALE GENOMIC DNA]</scope>
    <source>
        <strain evidence="1 2">EB</strain>
    </source>
</reference>
<accession>A0ABU3K7N6</accession>
<dbReference type="RefSeq" id="WP_313832810.1">
    <property type="nucleotide sequence ID" value="NZ_JAQOUE010000001.1"/>
</dbReference>
<keyword evidence="2" id="KW-1185">Reference proteome</keyword>
<gene>
    <name evidence="1" type="ORF">PPG34_08575</name>
</gene>